<keyword evidence="1" id="KW-1133">Transmembrane helix</keyword>
<feature type="transmembrane region" description="Helical" evidence="1">
    <location>
        <begin position="68"/>
        <end position="86"/>
    </location>
</feature>
<evidence type="ECO:0000313" key="2">
    <source>
        <dbReference type="EMBL" id="MET4562899.1"/>
    </source>
</evidence>
<reference evidence="2 3" key="1">
    <citation type="submission" date="2024-06" db="EMBL/GenBank/DDBJ databases">
        <title>Sorghum-associated microbial communities from plants grown in Nebraska, USA.</title>
        <authorList>
            <person name="Schachtman D."/>
        </authorList>
    </citation>
    <scope>NUCLEOTIDE SEQUENCE [LARGE SCALE GENOMIC DNA]</scope>
    <source>
        <strain evidence="2 3">736</strain>
    </source>
</reference>
<proteinExistence type="predicted"/>
<dbReference type="Proteomes" id="UP001549363">
    <property type="component" value="Unassembled WGS sequence"/>
</dbReference>
<organism evidence="2 3">
    <name type="scientific">Lysinibacillus parviboronicapiens</name>
    <dbReference type="NCBI Taxonomy" id="436516"/>
    <lineage>
        <taxon>Bacteria</taxon>
        <taxon>Bacillati</taxon>
        <taxon>Bacillota</taxon>
        <taxon>Bacilli</taxon>
        <taxon>Bacillales</taxon>
        <taxon>Bacillaceae</taxon>
        <taxon>Lysinibacillus</taxon>
    </lineage>
</organism>
<evidence type="ECO:0000313" key="3">
    <source>
        <dbReference type="Proteomes" id="UP001549363"/>
    </source>
</evidence>
<keyword evidence="1" id="KW-0472">Membrane</keyword>
<comment type="caution">
    <text evidence="2">The sequence shown here is derived from an EMBL/GenBank/DDBJ whole genome shotgun (WGS) entry which is preliminary data.</text>
</comment>
<sequence>MVMSSYFLTHWFTCNKEVEGGKNLLLFLCIINFLMIGGFKNKRRFSFVTQISESMCTSKKMKRYKLSAFELIISISLYPITLFLYIHCCVNISVNNSVATFFPCCTHSGIDIPSNELPESLTVGKCSLNSCFTRSIFVSCPTVY</sequence>
<keyword evidence="3" id="KW-1185">Reference proteome</keyword>
<name>A0ABV2PQ30_9BACI</name>
<evidence type="ECO:0000256" key="1">
    <source>
        <dbReference type="SAM" id="Phobius"/>
    </source>
</evidence>
<accession>A0ABV2PQ30</accession>
<dbReference type="EMBL" id="JBEPSB010000027">
    <property type="protein sequence ID" value="MET4562899.1"/>
    <property type="molecule type" value="Genomic_DNA"/>
</dbReference>
<feature type="transmembrane region" description="Helical" evidence="1">
    <location>
        <begin position="20"/>
        <end position="39"/>
    </location>
</feature>
<gene>
    <name evidence="2" type="ORF">ABIA69_004090</name>
</gene>
<protein>
    <submittedName>
        <fullName evidence="2">Uncharacterized protein</fullName>
    </submittedName>
</protein>
<keyword evidence="1" id="KW-0812">Transmembrane</keyword>